<gene>
    <name evidence="2" type="ORF">LA76x_3727</name>
</gene>
<dbReference type="PATRIC" id="fig|84531.8.peg.3745"/>
<dbReference type="Proteomes" id="UP000060787">
    <property type="component" value="Chromosome"/>
</dbReference>
<evidence type="ECO:0000313" key="3">
    <source>
        <dbReference type="Proteomes" id="UP000060787"/>
    </source>
</evidence>
<accession>A0A0S2FE94</accession>
<dbReference type="KEGG" id="lab:LA76x_3727"/>
<name>A0A0S2FE94_LYSAN</name>
<organism evidence="2 3">
    <name type="scientific">Lysobacter antibioticus</name>
    <dbReference type="NCBI Taxonomy" id="84531"/>
    <lineage>
        <taxon>Bacteria</taxon>
        <taxon>Pseudomonadati</taxon>
        <taxon>Pseudomonadota</taxon>
        <taxon>Gammaproteobacteria</taxon>
        <taxon>Lysobacterales</taxon>
        <taxon>Lysobacteraceae</taxon>
        <taxon>Lysobacter</taxon>
    </lineage>
</organism>
<sequence length="56" mass="6574">MILILILILTLTLLERCAARPQQRGRGSRRSYPAKARRFDRRRRRCHRCASRGPGL</sequence>
<protein>
    <submittedName>
        <fullName evidence="2">Uncharacterized protein</fullName>
    </submittedName>
</protein>
<feature type="compositionally biased region" description="Basic residues" evidence="1">
    <location>
        <begin position="35"/>
        <end position="50"/>
    </location>
</feature>
<evidence type="ECO:0000313" key="2">
    <source>
        <dbReference type="EMBL" id="ALN81849.1"/>
    </source>
</evidence>
<keyword evidence="3" id="KW-1185">Reference proteome</keyword>
<evidence type="ECO:0000256" key="1">
    <source>
        <dbReference type="SAM" id="MobiDB-lite"/>
    </source>
</evidence>
<feature type="compositionally biased region" description="Low complexity" evidence="1">
    <location>
        <begin position="20"/>
        <end position="33"/>
    </location>
</feature>
<proteinExistence type="predicted"/>
<reference evidence="2 3" key="1">
    <citation type="journal article" date="2015" name="BMC Genomics">
        <title>Comparative genomics and metabolic profiling of the genus Lysobacter.</title>
        <authorList>
            <person name="de Bruijn I."/>
            <person name="Cheng X."/>
            <person name="de Jager V."/>
            <person name="Exposito R.G."/>
            <person name="Watrous J."/>
            <person name="Patel N."/>
            <person name="Postma J."/>
            <person name="Dorrestein P.C."/>
            <person name="Kobayashi D."/>
            <person name="Raaijmakers J.M."/>
        </authorList>
    </citation>
    <scope>NUCLEOTIDE SEQUENCE [LARGE SCALE GENOMIC DNA]</scope>
    <source>
        <strain evidence="2 3">76</strain>
    </source>
</reference>
<dbReference type="EMBL" id="CP011129">
    <property type="protein sequence ID" value="ALN81849.1"/>
    <property type="molecule type" value="Genomic_DNA"/>
</dbReference>
<feature type="region of interest" description="Disordered" evidence="1">
    <location>
        <begin position="20"/>
        <end position="56"/>
    </location>
</feature>
<dbReference type="AlphaFoldDB" id="A0A0S2FE94"/>